<dbReference type="PANTHER" id="PTHR30273">
    <property type="entry name" value="PERIPLASMIC SIGNAL SENSOR AND SIGMA FACTOR ACTIVATOR FECR-RELATED"/>
    <property type="match status" value="1"/>
</dbReference>
<dbReference type="InterPro" id="IPR012373">
    <property type="entry name" value="Ferrdict_sens_TM"/>
</dbReference>
<keyword evidence="1" id="KW-0812">Transmembrane</keyword>
<accession>A0A1W2EWB9</accession>
<dbReference type="STRING" id="475255.SAMN04488101_1174"/>
<keyword evidence="1" id="KW-1133">Transmembrane helix</keyword>
<feature type="domain" description="FecR protein" evidence="2">
    <location>
        <begin position="191"/>
        <end position="286"/>
    </location>
</feature>
<dbReference type="OrthoDB" id="1099963at2"/>
<dbReference type="GO" id="GO:0016989">
    <property type="term" value="F:sigma factor antagonist activity"/>
    <property type="evidence" value="ECO:0007669"/>
    <property type="project" value="TreeGrafter"/>
</dbReference>
<evidence type="ECO:0000313" key="4">
    <source>
        <dbReference type="EMBL" id="SMD14007.1"/>
    </source>
</evidence>
<dbReference type="Proteomes" id="UP000192678">
    <property type="component" value="Unassembled WGS sequence"/>
</dbReference>
<dbReference type="Pfam" id="PF04773">
    <property type="entry name" value="FecR"/>
    <property type="match status" value="1"/>
</dbReference>
<dbReference type="RefSeq" id="WP_084291627.1">
    <property type="nucleotide sequence ID" value="NZ_FWYB01000017.1"/>
</dbReference>
<feature type="transmembrane region" description="Helical" evidence="1">
    <location>
        <begin position="92"/>
        <end position="112"/>
    </location>
</feature>
<organism evidence="4 5">
    <name type="scientific">Pedobacter nyackensis</name>
    <dbReference type="NCBI Taxonomy" id="475255"/>
    <lineage>
        <taxon>Bacteria</taxon>
        <taxon>Pseudomonadati</taxon>
        <taxon>Bacteroidota</taxon>
        <taxon>Sphingobacteriia</taxon>
        <taxon>Sphingobacteriales</taxon>
        <taxon>Sphingobacteriaceae</taxon>
        <taxon>Pedobacter</taxon>
    </lineage>
</organism>
<proteinExistence type="predicted"/>
<evidence type="ECO:0000259" key="2">
    <source>
        <dbReference type="Pfam" id="PF04773"/>
    </source>
</evidence>
<keyword evidence="1" id="KW-0472">Membrane</keyword>
<dbReference type="Pfam" id="PF16344">
    <property type="entry name" value="FecR_C"/>
    <property type="match status" value="1"/>
</dbReference>
<sequence>MDKIRLKELLAQYFNHTINPADCEELLAYLSANRDIAESSGVFDELLLNRNDGPSFKAENADKVFDRIKTSGEFTRKSVIPGKTPQRLYQNIWFRVAAILLVVLSIGMLFYLNNQTLRQNSSTSLADSNASKSLSSVSILKLSDGKVVELDSVKNGLILIANGAKISKSKDGQLIYDISSGSGNNQPEFHTLFTAKGKEYQVNLPDGTRVWLNSSSELIFPTRFSGSDRTVQLNGEAYFEVAKNKDKPFKVSAHGTTVRVLGTHFNIMAYDDEEAVTTTLLEGAVKVGMANRELTIAPGQQAIVKRAGNSIVVSEVNIADAMAWKNGYFKFQDEDIKSIMKKVCRWYDVEVEYQGDVDDQRFGGTFYRAKSLAELLNYLEKLGTVKFKIAGRRIIVMA</sequence>
<dbReference type="PANTHER" id="PTHR30273:SF2">
    <property type="entry name" value="PROTEIN FECR"/>
    <property type="match status" value="1"/>
</dbReference>
<gene>
    <name evidence="4" type="ORF">SAMN04488101_1174</name>
</gene>
<dbReference type="InterPro" id="IPR006860">
    <property type="entry name" value="FecR"/>
</dbReference>
<evidence type="ECO:0000313" key="5">
    <source>
        <dbReference type="Proteomes" id="UP000192678"/>
    </source>
</evidence>
<evidence type="ECO:0000256" key="1">
    <source>
        <dbReference type="SAM" id="Phobius"/>
    </source>
</evidence>
<name>A0A1W2EWB9_9SPHI</name>
<reference evidence="4 5" key="1">
    <citation type="submission" date="2017-04" db="EMBL/GenBank/DDBJ databases">
        <authorList>
            <person name="Afonso C.L."/>
            <person name="Miller P.J."/>
            <person name="Scott M.A."/>
            <person name="Spackman E."/>
            <person name="Goraichik I."/>
            <person name="Dimitrov K.M."/>
            <person name="Suarez D.L."/>
            <person name="Swayne D.E."/>
        </authorList>
    </citation>
    <scope>NUCLEOTIDE SEQUENCE [LARGE SCALE GENOMIC DNA]</scope>
    <source>
        <strain evidence="4 5">DSM 19625</strain>
    </source>
</reference>
<dbReference type="Gene3D" id="3.55.50.30">
    <property type="match status" value="1"/>
</dbReference>
<dbReference type="InterPro" id="IPR032508">
    <property type="entry name" value="FecR_C"/>
</dbReference>
<dbReference type="FunFam" id="2.60.120.1440:FF:000001">
    <property type="entry name" value="Putative anti-sigma factor"/>
    <property type="match status" value="1"/>
</dbReference>
<protein>
    <submittedName>
        <fullName evidence="4">FecR family protein</fullName>
    </submittedName>
</protein>
<evidence type="ECO:0000259" key="3">
    <source>
        <dbReference type="Pfam" id="PF16344"/>
    </source>
</evidence>
<dbReference type="Gene3D" id="2.60.120.1440">
    <property type="match status" value="1"/>
</dbReference>
<dbReference type="AlphaFoldDB" id="A0A1W2EWB9"/>
<dbReference type="EMBL" id="FWYB01000017">
    <property type="protein sequence ID" value="SMD14007.1"/>
    <property type="molecule type" value="Genomic_DNA"/>
</dbReference>
<keyword evidence="5" id="KW-1185">Reference proteome</keyword>
<feature type="domain" description="Protein FecR C-terminal" evidence="3">
    <location>
        <begin position="328"/>
        <end position="396"/>
    </location>
</feature>